<dbReference type="EC" id="2.4.-.-" evidence="2"/>
<keyword evidence="3" id="KW-1185">Reference proteome</keyword>
<reference evidence="2 3" key="1">
    <citation type="submission" date="2024-05" db="EMBL/GenBank/DDBJ databases">
        <title>Genome sequence of Ponticoccus litoralis KCCM 90028.</title>
        <authorList>
            <person name="Kim J.M."/>
            <person name="Lee J.K."/>
            <person name="Choi B.J."/>
            <person name="Bayburt H."/>
            <person name="Baek J.H."/>
            <person name="Jeon C.O."/>
        </authorList>
    </citation>
    <scope>NUCLEOTIDE SEQUENCE [LARGE SCALE GENOMIC DNA]</scope>
    <source>
        <strain evidence="2 3">KCCM 90028</strain>
    </source>
</reference>
<accession>A0AAW9SN75</accession>
<dbReference type="InterPro" id="IPR049625">
    <property type="entry name" value="Glyco_transf_61_cat"/>
</dbReference>
<feature type="domain" description="Glycosyltransferase 61 catalytic" evidence="1">
    <location>
        <begin position="64"/>
        <end position="255"/>
    </location>
</feature>
<evidence type="ECO:0000313" key="2">
    <source>
        <dbReference type="EMBL" id="MEN9061872.1"/>
    </source>
</evidence>
<keyword evidence="2" id="KW-0808">Transferase</keyword>
<keyword evidence="2" id="KW-0328">Glycosyltransferase</keyword>
<evidence type="ECO:0000259" key="1">
    <source>
        <dbReference type="Pfam" id="PF04577"/>
    </source>
</evidence>
<comment type="caution">
    <text evidence="2">The sequence shown here is derived from an EMBL/GenBank/DDBJ whole genome shotgun (WGS) entry which is preliminary data.</text>
</comment>
<proteinExistence type="predicted"/>
<dbReference type="AlphaFoldDB" id="A0AAW9SN75"/>
<sequence>MRNGELVMDVQRDELEGVPTELAFDPVIFTHHGRVATYLEDQNSLRLRHLPKAWSLLGINSVSFGHWMIEQMLQFIAGMNLPEFQGVPILIDEGIPPQHLQSLECIGEGRFEIIEVPRGQRIAIDSLYIVTNFPFAPHLLKEDQKIDPSYFVSAMDAIAQMVAKVGALFDMTHNTEKPSKCEKLFWARPTDRHRKIDNHLAIESYISDLGCVKFYPETLKFPDQIRLIRAAKRIVVQNGSASHGLFFARPGTEVVMLSHPALPFMALYAELMAQLNIDFLVLTGPLSRKGQTYLDQSDYEIPLERISQVIGHWAE</sequence>
<dbReference type="Pfam" id="PF04577">
    <property type="entry name" value="Glyco_transf_61"/>
    <property type="match status" value="1"/>
</dbReference>
<gene>
    <name evidence="2" type="ORF">ABFB10_13470</name>
</gene>
<dbReference type="GO" id="GO:0016757">
    <property type="term" value="F:glycosyltransferase activity"/>
    <property type="evidence" value="ECO:0007669"/>
    <property type="project" value="UniProtKB-KW"/>
</dbReference>
<dbReference type="RefSeq" id="WP_347166903.1">
    <property type="nucleotide sequence ID" value="NZ_JBDNCH010000002.1"/>
</dbReference>
<dbReference type="Proteomes" id="UP001428774">
    <property type="component" value="Unassembled WGS sequence"/>
</dbReference>
<dbReference type="EMBL" id="JBDNCH010000002">
    <property type="protein sequence ID" value="MEN9061872.1"/>
    <property type="molecule type" value="Genomic_DNA"/>
</dbReference>
<organism evidence="2 3">
    <name type="scientific">Ponticoccus litoralis</name>
    <dbReference type="NCBI Taxonomy" id="422297"/>
    <lineage>
        <taxon>Bacteria</taxon>
        <taxon>Pseudomonadati</taxon>
        <taxon>Pseudomonadota</taxon>
        <taxon>Alphaproteobacteria</taxon>
        <taxon>Rhodobacterales</taxon>
        <taxon>Roseobacteraceae</taxon>
        <taxon>Ponticoccus</taxon>
    </lineage>
</organism>
<evidence type="ECO:0000313" key="3">
    <source>
        <dbReference type="Proteomes" id="UP001428774"/>
    </source>
</evidence>
<protein>
    <submittedName>
        <fullName evidence="2">Glycosyltransferase family 61 protein</fullName>
        <ecNumber evidence="2">2.4.-.-</ecNumber>
    </submittedName>
</protein>
<name>A0AAW9SN75_9RHOB</name>